<evidence type="ECO:0000256" key="2">
    <source>
        <dbReference type="ARBA" id="ARBA00022448"/>
    </source>
</evidence>
<proteinExistence type="predicted"/>
<dbReference type="CDD" id="cd03293">
    <property type="entry name" value="ABC_NrtD_SsuB_transporters"/>
    <property type="match status" value="1"/>
</dbReference>
<dbReference type="InterPro" id="IPR003593">
    <property type="entry name" value="AAA+_ATPase"/>
</dbReference>
<dbReference type="STRING" id="1705.CA21670_00030"/>
<dbReference type="PROSITE" id="PS50893">
    <property type="entry name" value="ABC_TRANSPORTER_2"/>
    <property type="match status" value="1"/>
</dbReference>
<dbReference type="Proteomes" id="UP000076947">
    <property type="component" value="Unassembled WGS sequence"/>
</dbReference>
<dbReference type="Pfam" id="PF00005">
    <property type="entry name" value="ABC_tran"/>
    <property type="match status" value="1"/>
</dbReference>
<dbReference type="PANTHER" id="PTHR42788:SF7">
    <property type="entry name" value="NITRATE ABC TRANSPORTER ATP-BINDING PROTEIN"/>
    <property type="match status" value="1"/>
</dbReference>
<evidence type="ECO:0000313" key="8">
    <source>
        <dbReference type="EMBL" id="OAH30042.1"/>
    </source>
</evidence>
<dbReference type="GO" id="GO:0005886">
    <property type="term" value="C:plasma membrane"/>
    <property type="evidence" value="ECO:0007669"/>
    <property type="project" value="UniProtKB-SubCell"/>
</dbReference>
<comment type="subcellular location">
    <subcellularLocation>
        <location evidence="1">Cell membrane</location>
        <topology evidence="1">Peripheral membrane protein</topology>
    </subcellularLocation>
</comment>
<protein>
    <submittedName>
        <fullName evidence="8">Taurine ABC transporter</fullName>
    </submittedName>
</protein>
<name>A0A177IMI8_9CORY</name>
<dbReference type="SMART" id="SM00382">
    <property type="entry name" value="AAA"/>
    <property type="match status" value="1"/>
</dbReference>
<accession>A0A177IMI8</accession>
<dbReference type="RefSeq" id="WP_066839257.1">
    <property type="nucleotide sequence ID" value="NZ_LSTQ01000010.1"/>
</dbReference>
<dbReference type="EMBL" id="LSTQ01000010">
    <property type="protein sequence ID" value="OAH30042.1"/>
    <property type="molecule type" value="Genomic_DNA"/>
</dbReference>
<reference evidence="9" key="1">
    <citation type="submission" date="2016-02" db="EMBL/GenBank/DDBJ databases">
        <authorList>
            <person name="Kaur G."/>
            <person name="Nair G.R."/>
            <person name="Mayilraj S."/>
        </authorList>
    </citation>
    <scope>NUCLEOTIDE SEQUENCE [LARGE SCALE GENOMIC DNA]</scope>
    <source>
        <strain evidence="9">GA-15</strain>
    </source>
</reference>
<feature type="domain" description="ABC transporter" evidence="7">
    <location>
        <begin position="14"/>
        <end position="243"/>
    </location>
</feature>
<dbReference type="Gene3D" id="3.40.50.300">
    <property type="entry name" value="P-loop containing nucleotide triphosphate hydrolases"/>
    <property type="match status" value="1"/>
</dbReference>
<dbReference type="SUPFAM" id="SSF52540">
    <property type="entry name" value="P-loop containing nucleoside triphosphate hydrolases"/>
    <property type="match status" value="1"/>
</dbReference>
<sequence length="262" mass="28271">MTKSLQATSTDASVELDSITKSYGPTTIIGDTSIHINDGEFVALLGPSGCGKSTILKMIAGLAEPSTGTVSTGQKKVQGPGPDRGMVFQDHALLPWMTARGNIDFGLRSARPGLSKSERAEITRTHLEQVGLTDAADRRPARLSGGMQQRVGLARAFAIDPPIMLLDEPFGALDALTRRELQLQLLGIWEASQRTVVMVTHDVDEAILLSDRVLVMSKSPESTIIADINVDLPRPRHDASEDPAAETKTAELRKEMLSLLEH</sequence>
<keyword evidence="9" id="KW-1185">Reference proteome</keyword>
<dbReference type="InterPro" id="IPR003439">
    <property type="entry name" value="ABC_transporter-like_ATP-bd"/>
</dbReference>
<evidence type="ECO:0000259" key="7">
    <source>
        <dbReference type="PROSITE" id="PS50893"/>
    </source>
</evidence>
<evidence type="ECO:0000313" key="9">
    <source>
        <dbReference type="Proteomes" id="UP000076947"/>
    </source>
</evidence>
<dbReference type="AlphaFoldDB" id="A0A177IMI8"/>
<keyword evidence="3" id="KW-1003">Cell membrane</keyword>
<keyword evidence="6" id="KW-0472">Membrane</keyword>
<gene>
    <name evidence="8" type="ORF">AYJ05_09505</name>
</gene>
<keyword evidence="2" id="KW-0813">Transport</keyword>
<dbReference type="InterPro" id="IPR050166">
    <property type="entry name" value="ABC_transporter_ATP-bind"/>
</dbReference>
<evidence type="ECO:0000256" key="3">
    <source>
        <dbReference type="ARBA" id="ARBA00022475"/>
    </source>
</evidence>
<keyword evidence="5" id="KW-0067">ATP-binding</keyword>
<dbReference type="InterPro" id="IPR017871">
    <property type="entry name" value="ABC_transporter-like_CS"/>
</dbReference>
<evidence type="ECO:0000256" key="6">
    <source>
        <dbReference type="ARBA" id="ARBA00023136"/>
    </source>
</evidence>
<evidence type="ECO:0000256" key="4">
    <source>
        <dbReference type="ARBA" id="ARBA00022741"/>
    </source>
</evidence>
<dbReference type="PANTHER" id="PTHR42788">
    <property type="entry name" value="TAURINE IMPORT ATP-BINDING PROTEIN-RELATED"/>
    <property type="match status" value="1"/>
</dbReference>
<keyword evidence="4" id="KW-0547">Nucleotide-binding</keyword>
<dbReference type="OrthoDB" id="8773773at2"/>
<dbReference type="PROSITE" id="PS00211">
    <property type="entry name" value="ABC_TRANSPORTER_1"/>
    <property type="match status" value="1"/>
</dbReference>
<organism evidence="8 9">
    <name type="scientific">Corynebacterium stationis</name>
    <dbReference type="NCBI Taxonomy" id="1705"/>
    <lineage>
        <taxon>Bacteria</taxon>
        <taxon>Bacillati</taxon>
        <taxon>Actinomycetota</taxon>
        <taxon>Actinomycetes</taxon>
        <taxon>Mycobacteriales</taxon>
        <taxon>Corynebacteriaceae</taxon>
        <taxon>Corynebacterium</taxon>
    </lineage>
</organism>
<evidence type="ECO:0000256" key="1">
    <source>
        <dbReference type="ARBA" id="ARBA00004202"/>
    </source>
</evidence>
<comment type="caution">
    <text evidence="8">The sequence shown here is derived from an EMBL/GenBank/DDBJ whole genome shotgun (WGS) entry which is preliminary data.</text>
</comment>
<dbReference type="GO" id="GO:0005524">
    <property type="term" value="F:ATP binding"/>
    <property type="evidence" value="ECO:0007669"/>
    <property type="project" value="UniProtKB-KW"/>
</dbReference>
<dbReference type="GO" id="GO:0016887">
    <property type="term" value="F:ATP hydrolysis activity"/>
    <property type="evidence" value="ECO:0007669"/>
    <property type="project" value="InterPro"/>
</dbReference>
<dbReference type="InterPro" id="IPR027417">
    <property type="entry name" value="P-loop_NTPase"/>
</dbReference>
<evidence type="ECO:0000256" key="5">
    <source>
        <dbReference type="ARBA" id="ARBA00022840"/>
    </source>
</evidence>